<dbReference type="InterPro" id="IPR051624">
    <property type="entry name" value="RMD1/Sad1-interacting"/>
</dbReference>
<evidence type="ECO:0000259" key="2">
    <source>
        <dbReference type="Pfam" id="PF02582"/>
    </source>
</evidence>
<dbReference type="STRING" id="525898.Sdel_1728"/>
<dbReference type="EMBL" id="CP001816">
    <property type="protein sequence ID" value="ACZ12743.1"/>
    <property type="molecule type" value="Genomic_DNA"/>
</dbReference>
<dbReference type="PANTHER" id="PTHR16255">
    <property type="entry name" value="REQUIRED FOR MEIOTIC NUCLEAR DIVISION PROTEIN 1 HOMOLOG"/>
    <property type="match status" value="1"/>
</dbReference>
<proteinExistence type="predicted"/>
<dbReference type="eggNOG" id="COG1723">
    <property type="taxonomic scope" value="Bacteria"/>
</dbReference>
<gene>
    <name evidence="3" type="ordered locus">Sdel_1728</name>
</gene>
<name>D1B3S3_SULD5</name>
<dbReference type="Proteomes" id="UP000002222">
    <property type="component" value="Chromosome"/>
</dbReference>
<dbReference type="HOGENOM" id="CLU_011220_2_1_7"/>
<dbReference type="Pfam" id="PF02582">
    <property type="entry name" value="DUF155"/>
    <property type="match status" value="1"/>
</dbReference>
<accession>D1B3S3</accession>
<keyword evidence="1" id="KW-0472">Membrane</keyword>
<organism evidence="3 4">
    <name type="scientific">Sulfurospirillum deleyianum (strain ATCC 51133 / DSM 6946 / 5175)</name>
    <dbReference type="NCBI Taxonomy" id="525898"/>
    <lineage>
        <taxon>Bacteria</taxon>
        <taxon>Pseudomonadati</taxon>
        <taxon>Campylobacterota</taxon>
        <taxon>Epsilonproteobacteria</taxon>
        <taxon>Campylobacterales</taxon>
        <taxon>Sulfurospirillaceae</taxon>
        <taxon>Sulfurospirillum</taxon>
    </lineage>
</organism>
<reference evidence="4" key="1">
    <citation type="submission" date="2009-11" db="EMBL/GenBank/DDBJ databases">
        <title>The complete genome of Sulfurospirillum deleyianum DSM 6946.</title>
        <authorList>
            <consortium name="US DOE Joint Genome Institute (JGI-PGF)"/>
            <person name="Lucas S."/>
            <person name="Copeland A."/>
            <person name="Lapidus A."/>
            <person name="Glavina del Rio T."/>
            <person name="Dalin E."/>
            <person name="Tice H."/>
            <person name="Bruce D."/>
            <person name="Goodwin L."/>
            <person name="Pitluck S."/>
            <person name="Kyrpides N."/>
            <person name="Mavromatis K."/>
            <person name="Ivanova N."/>
            <person name="Ovchinnikova G."/>
            <person name="Munk A.C."/>
            <person name="Lu M."/>
            <person name="Brettin T."/>
            <person name="Detter J.C."/>
            <person name="Han C."/>
            <person name="Tapia R."/>
            <person name="Larimer F."/>
            <person name="Land M."/>
            <person name="Hauser L."/>
            <person name="Markowitz V."/>
            <person name="Cheng J.F."/>
            <person name="Hugenholtz P."/>
            <person name="Woyke T."/>
            <person name="Wu D."/>
            <person name="Aumann P."/>
            <person name="Schneider S."/>
            <person name="Lang E."/>
            <person name="Spring S."/>
            <person name="Klenk H.P."/>
            <person name="Eisen J.A."/>
        </authorList>
    </citation>
    <scope>NUCLEOTIDE SEQUENCE [LARGE SCALE GENOMIC DNA]</scope>
    <source>
        <strain evidence="4">ATCC 51133 / DSM 6946 / 5175</strain>
    </source>
</reference>
<dbReference type="AlphaFoldDB" id="D1B3S3"/>
<dbReference type="KEGG" id="sdl:Sdel_1728"/>
<dbReference type="PANTHER" id="PTHR16255:SF1">
    <property type="entry name" value="REQUIRED FOR MEIOTIC NUCLEAR DIVISION PROTEIN 1 HOMOLOG"/>
    <property type="match status" value="1"/>
</dbReference>
<keyword evidence="1" id="KW-1133">Transmembrane helix</keyword>
<feature type="transmembrane region" description="Helical" evidence="1">
    <location>
        <begin position="240"/>
        <end position="261"/>
    </location>
</feature>
<evidence type="ECO:0000256" key="1">
    <source>
        <dbReference type="SAM" id="Phobius"/>
    </source>
</evidence>
<sequence>MHSTLSLISIALPHPFAKHEIENILECVLKKGIEKTFYTQVHERYLVYTPFNVISFINWERLEIVKALEKLGIKEADTFENHLLYQDYPIVIDASLEFTCKVSNEQILLKEALPLYLIIIALVVSQSVGLEKYEQDLDVYFGKSQELLDVTKSYTFFKRSRLIEFARNLIFIQHGMVNDLFLLDKPNILWDNEEAEKLYNMLSSTLELKDRFEIIEHKLTHLKENITLALDLFNHKHSEVLEWIIILLIMFEIVMGLIEFFGH</sequence>
<dbReference type="RefSeq" id="WP_012857493.1">
    <property type="nucleotide sequence ID" value="NC_013512.1"/>
</dbReference>
<feature type="domain" description="DUF155" evidence="2">
    <location>
        <begin position="51"/>
        <end position="215"/>
    </location>
</feature>
<dbReference type="InterPro" id="IPR003734">
    <property type="entry name" value="DUF155"/>
</dbReference>
<evidence type="ECO:0000313" key="4">
    <source>
        <dbReference type="Proteomes" id="UP000002222"/>
    </source>
</evidence>
<keyword evidence="1" id="KW-0812">Transmembrane</keyword>
<protein>
    <recommendedName>
        <fullName evidence="2">DUF155 domain-containing protein</fullName>
    </recommendedName>
</protein>
<keyword evidence="4" id="KW-1185">Reference proteome</keyword>
<evidence type="ECO:0000313" key="3">
    <source>
        <dbReference type="EMBL" id="ACZ12743.1"/>
    </source>
</evidence>
<dbReference type="OrthoDB" id="5338490at2"/>
<reference evidence="3 4" key="2">
    <citation type="journal article" date="2010" name="Stand. Genomic Sci.">
        <title>Complete genome sequence of Sulfurospirillum deleyianum type strain (5175).</title>
        <authorList>
            <person name="Sikorski J."/>
            <person name="Lapidus A."/>
            <person name="Copeland A."/>
            <person name="Glavina Del Rio T."/>
            <person name="Nolan M."/>
            <person name="Lucas S."/>
            <person name="Chen F."/>
            <person name="Tice H."/>
            <person name="Cheng J.F."/>
            <person name="Saunders E."/>
            <person name="Bruce D."/>
            <person name="Goodwin L."/>
            <person name="Pitluck S."/>
            <person name="Ovchinnikova G."/>
            <person name="Pati A."/>
            <person name="Ivanova N."/>
            <person name="Mavromatis K."/>
            <person name="Chen A."/>
            <person name="Palaniappan K."/>
            <person name="Chain P."/>
            <person name="Land M."/>
            <person name="Hauser L."/>
            <person name="Chang Y.J."/>
            <person name="Jeffries C.D."/>
            <person name="Brettin T."/>
            <person name="Detter J.C."/>
            <person name="Han C."/>
            <person name="Rohde M."/>
            <person name="Lang E."/>
            <person name="Spring S."/>
            <person name="Goker M."/>
            <person name="Bristow J."/>
            <person name="Eisen J.A."/>
            <person name="Markowitz V."/>
            <person name="Hugenholtz P."/>
            <person name="Kyrpides N.C."/>
            <person name="Klenk H.P."/>
        </authorList>
    </citation>
    <scope>NUCLEOTIDE SEQUENCE [LARGE SCALE GENOMIC DNA]</scope>
    <source>
        <strain evidence="4">ATCC 51133 / DSM 6946 / 5175</strain>
    </source>
</reference>